<accession>M7ZFG1</accession>
<feature type="transmembrane region" description="Helical" evidence="9">
    <location>
        <begin position="80"/>
        <end position="99"/>
    </location>
</feature>
<dbReference type="STRING" id="4572.M7ZFG1"/>
<proteinExistence type="inferred from homology"/>
<dbReference type="EMBL" id="KD268973">
    <property type="protein sequence ID" value="EMS46834.1"/>
    <property type="molecule type" value="Genomic_DNA"/>
</dbReference>
<keyword evidence="5 9" id="KW-1133">Transmembrane helix</keyword>
<feature type="compositionally biased region" description="Basic and acidic residues" evidence="8">
    <location>
        <begin position="285"/>
        <end position="295"/>
    </location>
</feature>
<comment type="similarity">
    <text evidence="1">Belongs to the ABC transporter superfamily. ABCB family. Multidrug resistance exporter (TC 3.A.1.201) subfamily.</text>
</comment>
<reference evidence="10" key="1">
    <citation type="journal article" date="2013" name="Nature">
        <title>Draft genome of the wheat A-genome progenitor Triticum urartu.</title>
        <authorList>
            <person name="Ling H.Q."/>
            <person name="Zhao S."/>
            <person name="Liu D."/>
            <person name="Wang J."/>
            <person name="Sun H."/>
            <person name="Zhang C."/>
            <person name="Fan H."/>
            <person name="Li D."/>
            <person name="Dong L."/>
            <person name="Tao Y."/>
            <person name="Gao C."/>
            <person name="Wu H."/>
            <person name="Li Y."/>
            <person name="Cui Y."/>
            <person name="Guo X."/>
            <person name="Zheng S."/>
            <person name="Wang B."/>
            <person name="Yu K."/>
            <person name="Liang Q."/>
            <person name="Yang W."/>
            <person name="Lou X."/>
            <person name="Chen J."/>
            <person name="Feng M."/>
            <person name="Jian J."/>
            <person name="Zhang X."/>
            <person name="Luo G."/>
            <person name="Jiang Y."/>
            <person name="Liu J."/>
            <person name="Wang Z."/>
            <person name="Sha Y."/>
            <person name="Zhang B."/>
            <person name="Wu H."/>
            <person name="Tang D."/>
            <person name="Shen Q."/>
            <person name="Xue P."/>
            <person name="Zou S."/>
            <person name="Wang X."/>
            <person name="Liu X."/>
            <person name="Wang F."/>
            <person name="Yang Y."/>
            <person name="An X."/>
            <person name="Dong Z."/>
            <person name="Zhang K."/>
            <person name="Zhang X."/>
            <person name="Luo M.C."/>
            <person name="Dvorak J."/>
            <person name="Tong Y."/>
            <person name="Wang J."/>
            <person name="Yang H."/>
            <person name="Li Z."/>
            <person name="Wang D."/>
            <person name="Zhang A."/>
            <person name="Wang J."/>
        </authorList>
    </citation>
    <scope>NUCLEOTIDE SEQUENCE</scope>
</reference>
<keyword evidence="3 9" id="KW-0812">Transmembrane</keyword>
<dbReference type="InterPro" id="IPR036640">
    <property type="entry name" value="ABC1_TM_sf"/>
</dbReference>
<dbReference type="InterPro" id="IPR027417">
    <property type="entry name" value="P-loop_NTPase"/>
</dbReference>
<feature type="transmembrane region" description="Helical" evidence="9">
    <location>
        <begin position="157"/>
        <end position="176"/>
    </location>
</feature>
<dbReference type="SUPFAM" id="SSF52540">
    <property type="entry name" value="P-loop containing nucleoside triphosphate hydrolases"/>
    <property type="match status" value="1"/>
</dbReference>
<feature type="compositionally biased region" description="Polar residues" evidence="8">
    <location>
        <begin position="274"/>
        <end position="283"/>
    </location>
</feature>
<evidence type="ECO:0000256" key="2">
    <source>
        <dbReference type="ARBA" id="ARBA00022448"/>
    </source>
</evidence>
<dbReference type="GO" id="GO:0016020">
    <property type="term" value="C:membrane"/>
    <property type="evidence" value="ECO:0007669"/>
    <property type="project" value="InterPro"/>
</dbReference>
<evidence type="ECO:0000256" key="8">
    <source>
        <dbReference type="SAM" id="MobiDB-lite"/>
    </source>
</evidence>
<dbReference type="Gene3D" id="3.40.50.300">
    <property type="entry name" value="P-loop containing nucleotide triphosphate hydrolases"/>
    <property type="match status" value="1"/>
</dbReference>
<keyword evidence="2" id="KW-0813">Transport</keyword>
<evidence type="ECO:0000256" key="1">
    <source>
        <dbReference type="ARBA" id="ARBA00007577"/>
    </source>
</evidence>
<dbReference type="SUPFAM" id="SSF90123">
    <property type="entry name" value="ABC transporter transmembrane region"/>
    <property type="match status" value="1"/>
</dbReference>
<gene>
    <name evidence="10" type="ORF">TRIUR3_22831</name>
</gene>
<evidence type="ECO:0000256" key="9">
    <source>
        <dbReference type="SAM" id="Phobius"/>
    </source>
</evidence>
<dbReference type="GO" id="GO:0140359">
    <property type="term" value="F:ABC-type transporter activity"/>
    <property type="evidence" value="ECO:0007669"/>
    <property type="project" value="InterPro"/>
</dbReference>
<dbReference type="PANTHER" id="PTHR45136">
    <property type="entry name" value="ABC TRANSPORTER DOMAIN-CONTAINING PROTEIN"/>
    <property type="match status" value="1"/>
</dbReference>
<dbReference type="Pfam" id="PF00664">
    <property type="entry name" value="ABC_membrane"/>
    <property type="match status" value="1"/>
</dbReference>
<dbReference type="AlphaFoldDB" id="M7ZFG1"/>
<evidence type="ECO:0000256" key="5">
    <source>
        <dbReference type="ARBA" id="ARBA00022989"/>
    </source>
</evidence>
<dbReference type="GO" id="GO:0005524">
    <property type="term" value="F:ATP binding"/>
    <property type="evidence" value="ECO:0007669"/>
    <property type="project" value="InterPro"/>
</dbReference>
<dbReference type="InterPro" id="IPR011527">
    <property type="entry name" value="ABC1_TM_dom"/>
</dbReference>
<sequence>MGGAADAKKAPFGSSLVSVFMHADAADVALMVLGLVGAIGDGISTPAMLLITSRIFNDLGSGPDLLQEFSSKIDENARNLVFLALGCWVMAFLEGYCWSRTAERQASRMRARYLAAVLRQDVEYFDLKVGSTAEVIASVSNDSLVVQDVLSEKVPNFVMNAAMFFGSYAVALALLWRLTLVALPSVLLLIIPGFMYGRILIGLARRIREQYTRPGAVAEQAISSMGLVSQEPALFATSIMENILFGKEDATPEEVTAAAKAANAHNFISQLPQGYDTQKNLTGTGKDKNKKEYSSNHKGGVLNKAFIDCFLEEAPFVSSVVTFFKNSSRGQRTWPLIASEEKPLRNLGFGGADHPVEFPIPPK</sequence>
<dbReference type="PANTHER" id="PTHR45136:SF2">
    <property type="entry name" value="ABC TRANSPORTER DOMAIN-CONTAINING PROTEIN"/>
    <property type="match status" value="1"/>
</dbReference>
<evidence type="ECO:0000256" key="3">
    <source>
        <dbReference type="ARBA" id="ARBA00022692"/>
    </source>
</evidence>
<feature type="region of interest" description="Disordered" evidence="8">
    <location>
        <begin position="274"/>
        <end position="295"/>
    </location>
</feature>
<keyword evidence="4" id="KW-0677">Repeat</keyword>
<dbReference type="CDD" id="cd18577">
    <property type="entry name" value="ABC_6TM_Pgp_ABCB1_D1_like"/>
    <property type="match status" value="1"/>
</dbReference>
<dbReference type="eggNOG" id="KOG0055">
    <property type="taxonomic scope" value="Eukaryota"/>
</dbReference>
<evidence type="ECO:0000256" key="7">
    <source>
        <dbReference type="ARBA" id="ARBA00023180"/>
    </source>
</evidence>
<evidence type="ECO:0000256" key="4">
    <source>
        <dbReference type="ARBA" id="ARBA00022737"/>
    </source>
</evidence>
<keyword evidence="7" id="KW-0325">Glycoprotein</keyword>
<feature type="transmembrane region" description="Helical" evidence="9">
    <location>
        <begin position="182"/>
        <end position="204"/>
    </location>
</feature>
<dbReference type="PROSITE" id="PS50929">
    <property type="entry name" value="ABC_TM1F"/>
    <property type="match status" value="1"/>
</dbReference>
<dbReference type="Gene3D" id="1.20.1560.10">
    <property type="entry name" value="ABC transporter type 1, transmembrane domain"/>
    <property type="match status" value="1"/>
</dbReference>
<dbReference type="OMA" id="EVIEMSC"/>
<evidence type="ECO:0000256" key="6">
    <source>
        <dbReference type="ARBA" id="ARBA00023136"/>
    </source>
</evidence>
<feature type="transmembrane region" description="Helical" evidence="9">
    <location>
        <begin position="28"/>
        <end position="51"/>
    </location>
</feature>
<organism evidence="10">
    <name type="scientific">Triticum urartu</name>
    <name type="common">Red wild einkorn</name>
    <name type="synonym">Crithodium urartu</name>
    <dbReference type="NCBI Taxonomy" id="4572"/>
    <lineage>
        <taxon>Eukaryota</taxon>
        <taxon>Viridiplantae</taxon>
        <taxon>Streptophyta</taxon>
        <taxon>Embryophyta</taxon>
        <taxon>Tracheophyta</taxon>
        <taxon>Spermatophyta</taxon>
        <taxon>Magnoliopsida</taxon>
        <taxon>Liliopsida</taxon>
        <taxon>Poales</taxon>
        <taxon>Poaceae</taxon>
        <taxon>BOP clade</taxon>
        <taxon>Pooideae</taxon>
        <taxon>Triticodae</taxon>
        <taxon>Triticeae</taxon>
        <taxon>Triticinae</taxon>
        <taxon>Triticum</taxon>
    </lineage>
</organism>
<name>M7ZFG1_TRIUA</name>
<protein>
    <submittedName>
        <fullName evidence="10">Putative multidrug resistance protein</fullName>
    </submittedName>
</protein>
<keyword evidence="6 9" id="KW-0472">Membrane</keyword>
<evidence type="ECO:0000313" key="10">
    <source>
        <dbReference type="EMBL" id="EMS46834.1"/>
    </source>
</evidence>